<organism evidence="8 9">
    <name type="scientific">Patiria miniata</name>
    <name type="common">Bat star</name>
    <name type="synonym">Asterina miniata</name>
    <dbReference type="NCBI Taxonomy" id="46514"/>
    <lineage>
        <taxon>Eukaryota</taxon>
        <taxon>Metazoa</taxon>
        <taxon>Echinodermata</taxon>
        <taxon>Eleutherozoa</taxon>
        <taxon>Asterozoa</taxon>
        <taxon>Asteroidea</taxon>
        <taxon>Valvatacea</taxon>
        <taxon>Valvatida</taxon>
        <taxon>Asterinidae</taxon>
        <taxon>Patiria</taxon>
    </lineage>
</organism>
<feature type="chain" id="PRO_5037309480" evidence="5">
    <location>
        <begin position="25"/>
        <end position="579"/>
    </location>
</feature>
<keyword evidence="4" id="KW-0812">Transmembrane</keyword>
<feature type="region of interest" description="Disordered" evidence="3">
    <location>
        <begin position="203"/>
        <end position="231"/>
    </location>
</feature>
<keyword evidence="2" id="KW-0768">Sushi</keyword>
<dbReference type="SMART" id="SM00032">
    <property type="entry name" value="CCP"/>
    <property type="match status" value="2"/>
</dbReference>
<keyword evidence="1 2" id="KW-1015">Disulfide bond</keyword>
<dbReference type="InterPro" id="IPR002889">
    <property type="entry name" value="WSC_carb-bd"/>
</dbReference>
<evidence type="ECO:0000313" key="8">
    <source>
        <dbReference type="EnsemblMetazoa" id="XP_038057765.1"/>
    </source>
</evidence>
<feature type="compositionally biased region" description="Polar residues" evidence="3">
    <location>
        <begin position="523"/>
        <end position="536"/>
    </location>
</feature>
<evidence type="ECO:0000256" key="3">
    <source>
        <dbReference type="SAM" id="MobiDB-lite"/>
    </source>
</evidence>
<evidence type="ECO:0000256" key="2">
    <source>
        <dbReference type="PROSITE-ProRule" id="PRU00302"/>
    </source>
</evidence>
<dbReference type="Gene3D" id="2.10.70.10">
    <property type="entry name" value="Complement Module, domain 1"/>
    <property type="match status" value="1"/>
</dbReference>
<keyword evidence="9" id="KW-1185">Reference proteome</keyword>
<accession>A0A914A291</accession>
<feature type="disulfide bond" evidence="2">
    <location>
        <begin position="145"/>
        <end position="188"/>
    </location>
</feature>
<dbReference type="PROSITE" id="PS50923">
    <property type="entry name" value="SUSHI"/>
    <property type="match status" value="1"/>
</dbReference>
<evidence type="ECO:0000256" key="5">
    <source>
        <dbReference type="SAM" id="SignalP"/>
    </source>
</evidence>
<reference evidence="8" key="1">
    <citation type="submission" date="2022-11" db="UniProtKB">
        <authorList>
            <consortium name="EnsemblMetazoa"/>
        </authorList>
    </citation>
    <scope>IDENTIFICATION</scope>
</reference>
<feature type="domain" description="Sushi" evidence="6">
    <location>
        <begin position="143"/>
        <end position="203"/>
    </location>
</feature>
<feature type="signal peptide" evidence="5">
    <location>
        <begin position="1"/>
        <end position="24"/>
    </location>
</feature>
<dbReference type="OMA" id="ANENFFE"/>
<dbReference type="Proteomes" id="UP000887568">
    <property type="component" value="Unplaced"/>
</dbReference>
<evidence type="ECO:0000256" key="1">
    <source>
        <dbReference type="ARBA" id="ARBA00023157"/>
    </source>
</evidence>
<dbReference type="SMART" id="SM00321">
    <property type="entry name" value="WSC"/>
    <property type="match status" value="1"/>
</dbReference>
<keyword evidence="5" id="KW-0732">Signal</keyword>
<proteinExistence type="predicted"/>
<dbReference type="PROSITE" id="PS51212">
    <property type="entry name" value="WSC"/>
    <property type="match status" value="1"/>
</dbReference>
<keyword evidence="4" id="KW-0472">Membrane</keyword>
<protein>
    <submittedName>
        <fullName evidence="8">Uncharacterized protein</fullName>
    </submittedName>
</protein>
<feature type="region of interest" description="Disordered" evidence="3">
    <location>
        <begin position="523"/>
        <end position="549"/>
    </location>
</feature>
<dbReference type="OrthoDB" id="10070993at2759"/>
<dbReference type="RefSeq" id="XP_038057765.1">
    <property type="nucleotide sequence ID" value="XM_038201837.1"/>
</dbReference>
<keyword evidence="4" id="KW-1133">Transmembrane helix</keyword>
<name>A0A914A291_PATMI</name>
<dbReference type="InterPro" id="IPR000436">
    <property type="entry name" value="Sushi_SCR_CCP_dom"/>
</dbReference>
<feature type="transmembrane region" description="Helical" evidence="4">
    <location>
        <begin position="415"/>
        <end position="440"/>
    </location>
</feature>
<dbReference type="EnsemblMetazoa" id="XM_038201837.1">
    <property type="protein sequence ID" value="XP_038057765.1"/>
    <property type="gene ID" value="LOC119729249"/>
</dbReference>
<evidence type="ECO:0000259" key="6">
    <source>
        <dbReference type="PROSITE" id="PS50923"/>
    </source>
</evidence>
<dbReference type="Pfam" id="PF00084">
    <property type="entry name" value="Sushi"/>
    <property type="match status" value="1"/>
</dbReference>
<evidence type="ECO:0000256" key="4">
    <source>
        <dbReference type="SAM" id="Phobius"/>
    </source>
</evidence>
<dbReference type="InterPro" id="IPR035976">
    <property type="entry name" value="Sushi/SCR/CCP_sf"/>
</dbReference>
<evidence type="ECO:0000259" key="7">
    <source>
        <dbReference type="PROSITE" id="PS51212"/>
    </source>
</evidence>
<feature type="disulfide bond" evidence="2">
    <location>
        <begin position="174"/>
        <end position="201"/>
    </location>
</feature>
<dbReference type="CDD" id="cd00033">
    <property type="entry name" value="CCP"/>
    <property type="match status" value="1"/>
</dbReference>
<dbReference type="AlphaFoldDB" id="A0A914A291"/>
<feature type="domain" description="WSC" evidence="7">
    <location>
        <begin position="26"/>
        <end position="144"/>
    </location>
</feature>
<dbReference type="GeneID" id="119729249"/>
<evidence type="ECO:0000313" key="9">
    <source>
        <dbReference type="Proteomes" id="UP000887568"/>
    </source>
</evidence>
<sequence length="579" mass="63368">MSGLRRCMFVLHVAMVIFISNTHGQDSRFLGCFYDSVTNRVLPNLTSCNDVMGLCNNYCNSNVPYCQSSTNMSVTTCLGLCARKDFVYAGLQAGTQCFCGSRTARYDIHGEVRNEHLYLCRSNCSGDSTQNCGSDFRMRIFEIGCLPIDAPPNSTLSPANETFFETGRTLNISCQDGFFPTGPGSLTCLPAGQWNLPPPSCLPDVCDAPEPPNGTRPAERPSNGTRESSEYRGGDTLAFVCIDANVTINISCVEGEWQTDGVCQEIQLTTEFQLTNESTKVMTSMVTETSEDTSRSGMTTLMATDRPVQTKTMSPGFTEAVQTEIVSPGFTAAVPTATVNSLVTEAVQTELVTSLFTEETTEQNRTNAPMATDAKEVTVASQAGVTNGNVTSTPWENMTTLTPPVGFPRERPTSMLWLIIIVGTALFLFVVVLFIALLVACRKKAKRDETINFQETSQIPRIDDMSQVNYAYEVEEMDSPNQNGRQTSGSPIRISTLYSQQEIMIENNNGGIHEYAKPVTPAYTTSQSGTVPNEYSSPVHHHAGNGEARTGPSVYFADFPEPDYDHARRESYVEVVTKL</sequence>
<dbReference type="Pfam" id="PF01822">
    <property type="entry name" value="WSC"/>
    <property type="match status" value="1"/>
</dbReference>
<dbReference type="SUPFAM" id="SSF57535">
    <property type="entry name" value="Complement control module/SCR domain"/>
    <property type="match status" value="1"/>
</dbReference>